<dbReference type="InterPro" id="IPR036291">
    <property type="entry name" value="NAD(P)-bd_dom_sf"/>
</dbReference>
<keyword evidence="4" id="KW-1185">Reference proteome</keyword>
<evidence type="ECO:0000313" key="3">
    <source>
        <dbReference type="EMBL" id="GGN53548.1"/>
    </source>
</evidence>
<dbReference type="PANTHER" id="PTHR43899:SF13">
    <property type="entry name" value="RH59310P"/>
    <property type="match status" value="1"/>
</dbReference>
<dbReference type="PRINTS" id="PR00081">
    <property type="entry name" value="GDHRDH"/>
</dbReference>
<evidence type="ECO:0000256" key="1">
    <source>
        <dbReference type="ARBA" id="ARBA00006484"/>
    </source>
</evidence>
<reference evidence="4" key="1">
    <citation type="journal article" date="2019" name="Int. J. Syst. Evol. Microbiol.">
        <title>The Global Catalogue of Microorganisms (GCM) 10K type strain sequencing project: providing services to taxonomists for standard genome sequencing and annotation.</title>
        <authorList>
            <consortium name="The Broad Institute Genomics Platform"/>
            <consortium name="The Broad Institute Genome Sequencing Center for Infectious Disease"/>
            <person name="Wu L."/>
            <person name="Ma J."/>
        </authorList>
    </citation>
    <scope>NUCLEOTIDE SEQUENCE [LARGE SCALE GENOMIC DNA]</scope>
    <source>
        <strain evidence="4">CGMCC 1.6784</strain>
    </source>
</reference>
<name>A0ABQ2JQP8_9SPHN</name>
<comment type="caution">
    <text evidence="3">The sequence shown here is derived from an EMBL/GenBank/DDBJ whole genome shotgun (WGS) entry which is preliminary data.</text>
</comment>
<dbReference type="Gene3D" id="3.40.50.720">
    <property type="entry name" value="NAD(P)-binding Rossmann-like Domain"/>
    <property type="match status" value="1"/>
</dbReference>
<dbReference type="PIRSF" id="PIRSF000126">
    <property type="entry name" value="11-beta-HSD1"/>
    <property type="match status" value="1"/>
</dbReference>
<evidence type="ECO:0000256" key="2">
    <source>
        <dbReference type="ARBA" id="ARBA00023002"/>
    </source>
</evidence>
<evidence type="ECO:0000313" key="4">
    <source>
        <dbReference type="Proteomes" id="UP000605099"/>
    </source>
</evidence>
<proteinExistence type="inferred from homology"/>
<dbReference type="EMBL" id="BMLK01000013">
    <property type="protein sequence ID" value="GGN53548.1"/>
    <property type="molecule type" value="Genomic_DNA"/>
</dbReference>
<dbReference type="PANTHER" id="PTHR43899">
    <property type="entry name" value="RH59310P"/>
    <property type="match status" value="1"/>
</dbReference>
<organism evidence="3 4">
    <name type="scientific">Novosphingobium indicum</name>
    <dbReference type="NCBI Taxonomy" id="462949"/>
    <lineage>
        <taxon>Bacteria</taxon>
        <taxon>Pseudomonadati</taxon>
        <taxon>Pseudomonadota</taxon>
        <taxon>Alphaproteobacteria</taxon>
        <taxon>Sphingomonadales</taxon>
        <taxon>Sphingomonadaceae</taxon>
        <taxon>Novosphingobium</taxon>
    </lineage>
</organism>
<dbReference type="InterPro" id="IPR051019">
    <property type="entry name" value="VLCFA-Steroid_DH"/>
</dbReference>
<protein>
    <submittedName>
        <fullName evidence="3">Short-chain dehydrogenase</fullName>
    </submittedName>
</protein>
<accession>A0ABQ2JQP8</accession>
<dbReference type="Proteomes" id="UP000605099">
    <property type="component" value="Unassembled WGS sequence"/>
</dbReference>
<dbReference type="Pfam" id="PF00106">
    <property type="entry name" value="adh_short"/>
    <property type="match status" value="1"/>
</dbReference>
<gene>
    <name evidence="3" type="ORF">GCM10011349_28240</name>
</gene>
<dbReference type="RefSeq" id="WP_188820473.1">
    <property type="nucleotide sequence ID" value="NZ_BMLK01000013.1"/>
</dbReference>
<sequence>MKPEEFRETYGPIALVTGASSGIGLAFAEELAARGFDLVLVARRTDRLEALAQRLLSSCGVKTRVIGADLSDPDAPARLLEETEGSDIGLVVSNAGFNIKGAFESKDASAMAKMLTVNCHAPMQLAHGFIPRLKARGRGGLVFTASVEGLIGCPYSTAYSASKALVVSLGEGLWGELQGTGVDVLTLCPGATESEATANMPSAANLQSAADVARLTLDNLREGPTFVPHQHYRDMFEGLRTMPRRDALTRMAQSMKDLA</sequence>
<dbReference type="SUPFAM" id="SSF51735">
    <property type="entry name" value="NAD(P)-binding Rossmann-fold domains"/>
    <property type="match status" value="1"/>
</dbReference>
<comment type="similarity">
    <text evidence="1">Belongs to the short-chain dehydrogenases/reductases (SDR) family.</text>
</comment>
<dbReference type="InterPro" id="IPR002347">
    <property type="entry name" value="SDR_fam"/>
</dbReference>
<keyword evidence="2" id="KW-0560">Oxidoreductase</keyword>